<dbReference type="InterPro" id="IPR036890">
    <property type="entry name" value="HATPase_C_sf"/>
</dbReference>
<evidence type="ECO:0000313" key="2">
    <source>
        <dbReference type="EMBL" id="PZP45459.1"/>
    </source>
</evidence>
<evidence type="ECO:0008006" key="4">
    <source>
        <dbReference type="Google" id="ProtNLM"/>
    </source>
</evidence>
<dbReference type="SUPFAM" id="SSF50998">
    <property type="entry name" value="Quinoprotein alcohol dehydrogenase-like"/>
    <property type="match status" value="1"/>
</dbReference>
<dbReference type="Gene3D" id="2.130.10.10">
    <property type="entry name" value="YVTN repeat-like/Quinoprotein amine dehydrogenase"/>
    <property type="match status" value="1"/>
</dbReference>
<organism evidence="2 3">
    <name type="scientific">Pseudopedobacter saltans</name>
    <dbReference type="NCBI Taxonomy" id="151895"/>
    <lineage>
        <taxon>Bacteria</taxon>
        <taxon>Pseudomonadati</taxon>
        <taxon>Bacteroidota</taxon>
        <taxon>Sphingobacteriia</taxon>
        <taxon>Sphingobacteriales</taxon>
        <taxon>Sphingobacteriaceae</taxon>
        <taxon>Pseudopedobacter</taxon>
    </lineage>
</organism>
<keyword evidence="1" id="KW-1133">Transmembrane helix</keyword>
<evidence type="ECO:0000256" key="1">
    <source>
        <dbReference type="SAM" id="Phobius"/>
    </source>
</evidence>
<accession>A0A2W5GU40</accession>
<dbReference type="InterPro" id="IPR013783">
    <property type="entry name" value="Ig-like_fold"/>
</dbReference>
<evidence type="ECO:0000313" key="3">
    <source>
        <dbReference type="Proteomes" id="UP000249645"/>
    </source>
</evidence>
<gene>
    <name evidence="2" type="ORF">DI598_13235</name>
</gene>
<protein>
    <recommendedName>
        <fullName evidence="4">Signal transduction histidine kinase subgroup 3 dimerisation and phosphoacceptor domain-containing protein</fullName>
    </recommendedName>
</protein>
<comment type="caution">
    <text evidence="2">The sequence shown here is derived from an EMBL/GenBank/DDBJ whole genome shotgun (WGS) entry which is preliminary data.</text>
</comment>
<dbReference type="InterPro" id="IPR011047">
    <property type="entry name" value="Quinoprotein_ADH-like_sf"/>
</dbReference>
<dbReference type="Gene3D" id="3.30.565.10">
    <property type="entry name" value="Histidine kinase-like ATPase, C-terminal domain"/>
    <property type="match status" value="1"/>
</dbReference>
<reference evidence="2 3" key="1">
    <citation type="submission" date="2017-11" db="EMBL/GenBank/DDBJ databases">
        <title>Infants hospitalized years apart are colonized by the same room-sourced microbial strains.</title>
        <authorList>
            <person name="Brooks B."/>
            <person name="Olm M.R."/>
            <person name="Firek B.A."/>
            <person name="Baker R."/>
            <person name="Thomas B.C."/>
            <person name="Morowitz M.J."/>
            <person name="Banfield J.F."/>
        </authorList>
    </citation>
    <scope>NUCLEOTIDE SEQUENCE [LARGE SCALE GENOMIC DNA]</scope>
    <source>
        <strain evidence="2">S2_009_000_R2_76</strain>
    </source>
</reference>
<dbReference type="EMBL" id="QFOI01000263">
    <property type="protein sequence ID" value="PZP45459.1"/>
    <property type="molecule type" value="Genomic_DNA"/>
</dbReference>
<proteinExistence type="predicted"/>
<dbReference type="Proteomes" id="UP000249645">
    <property type="component" value="Unassembled WGS sequence"/>
</dbReference>
<dbReference type="Gene3D" id="2.60.40.10">
    <property type="entry name" value="Immunoglobulins"/>
    <property type="match status" value="1"/>
</dbReference>
<feature type="non-terminal residue" evidence="2">
    <location>
        <position position="1"/>
    </location>
</feature>
<name>A0A2W5GU40_9SPHI</name>
<keyword evidence="1" id="KW-0472">Membrane</keyword>
<feature type="transmembrane region" description="Helical" evidence="1">
    <location>
        <begin position="639"/>
        <end position="658"/>
    </location>
</feature>
<sequence>SLDNIYILYPDQLFCIYNTEGRETLRLNLNTLLENGDAKGFCFSRDSVFFSKRSFEPTIVAYNIFTGQKKVHTIKQSSIHWLENIEYTENNLLIINKEIGFLRIDNRYRVQKDTLLEKLNKENNYKAYWIQKTSNGKWALIYKNGNIYELTKKGDLYEATALAHNFNLLPYYSRDIVRCSEKGYIVFNQNGAYNINSKYPAIKRLFYNSKPKLSTRNICINDNGYLYIGSYSGLVEYSPIQKNSKIYNKDGNPFESKKERDDGIAVPFALFSSGNYIYIGSEGYPFYRFNTLSKKFEYNFYKRPDFGKNRFFSVYVICPIKNTDRLLLGNNGGLAIYDIKSNEIFFLHISESLGKYNEVYAIGFYHGTQYLIGTKLGLYLLDLKDTTIKSISPVKDYTVNSIYIDKQSSEIWAGTSERGIIVLDRNLNLKKIIDSKSGLPSEQVVGISSGKKNDKWIATGNGISHFNGFSFVNYFKEDGLSDNELNRFSSLNDSNGHLYIGSINGVSYIDLDKVNAPIADEISISQISLWRSSSSSTETFTLTDLPKNNQLVIYPNDRGIKFSFGTSDISNVGKSSIMYRIIEISHEWDRIGEQRDLRFEGLPYGTLHLEIKSISRNNIESANTISYTLIVKRPFYLNWYFYVGLFILFFGIVFLFLYQKNLSFKKLAEQRVEISRTLHDELGVIITAIRFNIEAEFSKKERKSSFLNRIYDLSKKASAGIYESLWMIDAHNDTWGTLLEKFEEINEMVLSPLRIKINIDFNTDDNQAKISPLLRQQLFYIYKEAINNIVRHSKPENISITANIRANHFKFEFKNDKIKDNEIWSSGMGLQNIRHRASNINALVETAKKEGWFILKITSS</sequence>
<dbReference type="AlphaFoldDB" id="A0A2W5GU40"/>
<keyword evidence="1" id="KW-0812">Transmembrane</keyword>
<dbReference type="InterPro" id="IPR015943">
    <property type="entry name" value="WD40/YVTN_repeat-like_dom_sf"/>
</dbReference>